<reference evidence="1 2" key="1">
    <citation type="submission" date="2011-11" db="EMBL/GenBank/DDBJ databases">
        <title>Complete genome sequence of thermophilic Geobacillus thermoleovorans CCB_US3_UF5.</title>
        <authorList>
            <person name="Muhd Sakaff M.K.L."/>
            <person name="Abdul Rahman A.Y."/>
            <person name="Saito J.A."/>
            <person name="Hou S."/>
            <person name="Alam M."/>
        </authorList>
    </citation>
    <scope>NUCLEOTIDE SEQUENCE [LARGE SCALE GENOMIC DNA]</scope>
    <source>
        <strain evidence="1 2">CCB_US3_UF5</strain>
    </source>
</reference>
<organism evidence="1 2">
    <name type="scientific">Geobacillus thermoleovorans CCB_US3_UF5</name>
    <dbReference type="NCBI Taxonomy" id="1111068"/>
    <lineage>
        <taxon>Bacteria</taxon>
        <taxon>Bacillati</taxon>
        <taxon>Bacillota</taxon>
        <taxon>Bacilli</taxon>
        <taxon>Bacillales</taxon>
        <taxon>Anoxybacillaceae</taxon>
        <taxon>Geobacillus</taxon>
        <taxon>Geobacillus thermoleovorans group</taxon>
    </lineage>
</organism>
<name>A0ABM5ME05_GEOTH</name>
<proteinExistence type="predicted"/>
<evidence type="ECO:0000313" key="2">
    <source>
        <dbReference type="Proteomes" id="UP000005636"/>
    </source>
</evidence>
<sequence length="47" mass="5471">MVENIKKFGTSFILFEHTDVHEQFLLSLHHENGNSRSAHSHRKPEQG</sequence>
<keyword evidence="2" id="KW-1185">Reference proteome</keyword>
<dbReference type="EMBL" id="CP003125">
    <property type="protein sequence ID" value="AEV17866.1"/>
    <property type="molecule type" value="Genomic_DNA"/>
</dbReference>
<evidence type="ECO:0000313" key="1">
    <source>
        <dbReference type="EMBL" id="AEV17866.1"/>
    </source>
</evidence>
<dbReference type="Proteomes" id="UP000005636">
    <property type="component" value="Chromosome"/>
</dbReference>
<accession>A0ABM5ME05</accession>
<gene>
    <name evidence="1" type="ORF">GTCCBUS3UF5_5430</name>
</gene>
<protein>
    <submittedName>
        <fullName evidence="1">Uncharacterized protein</fullName>
    </submittedName>
</protein>